<feature type="region of interest" description="Disordered" evidence="1">
    <location>
        <begin position="308"/>
        <end position="327"/>
    </location>
</feature>
<dbReference type="SUPFAM" id="SSF56973">
    <property type="entry name" value="Aerolisin/ETX pore-forming domain"/>
    <property type="match status" value="1"/>
</dbReference>
<dbReference type="HOGENOM" id="CLU_057890_0_0_11"/>
<name>Q0RIN8_FRAAA</name>
<evidence type="ECO:0000313" key="4">
    <source>
        <dbReference type="Proteomes" id="UP000000657"/>
    </source>
</evidence>
<dbReference type="PANTHER" id="PTHR48219">
    <property type="entry name" value="VACUOLAR PROTEIN SORTING-ASSOCIATED PROTEIN 62-RELATED"/>
    <property type="match status" value="1"/>
</dbReference>
<dbReference type="STRING" id="326424.FRAAL3988"/>
<dbReference type="InterPro" id="IPR009291">
    <property type="entry name" value="Vps62"/>
</dbReference>
<dbReference type="KEGG" id="fal:FRAAL3988"/>
<proteinExistence type="predicted"/>
<dbReference type="GO" id="GO:0090729">
    <property type="term" value="F:toxin activity"/>
    <property type="evidence" value="ECO:0007669"/>
    <property type="project" value="InterPro"/>
</dbReference>
<feature type="compositionally biased region" description="Polar residues" evidence="1">
    <location>
        <begin position="308"/>
        <end position="322"/>
    </location>
</feature>
<reference evidence="3 4" key="1">
    <citation type="journal article" date="2007" name="Genome Res.">
        <title>Genome characteristics of facultatively symbiotic Frankia sp. strains reflect host range and host plant biogeography.</title>
        <authorList>
            <person name="Normand P."/>
            <person name="Lapierre P."/>
            <person name="Tisa L.S."/>
            <person name="Gogarten J.P."/>
            <person name="Alloisio N."/>
            <person name="Bagnarol E."/>
            <person name="Bassi C.A."/>
            <person name="Berry A.M."/>
            <person name="Bickhart D.M."/>
            <person name="Choisne N."/>
            <person name="Couloux A."/>
            <person name="Cournoyer B."/>
            <person name="Cruveiller S."/>
            <person name="Daubin V."/>
            <person name="Demange N."/>
            <person name="Francino M.P."/>
            <person name="Goltsman E."/>
            <person name="Huang Y."/>
            <person name="Kopp O.R."/>
            <person name="Labarre L."/>
            <person name="Lapidus A."/>
            <person name="Lavire C."/>
            <person name="Marechal J."/>
            <person name="Martinez M."/>
            <person name="Mastronunzio J.E."/>
            <person name="Mullin B.C."/>
            <person name="Niemann J."/>
            <person name="Pujic P."/>
            <person name="Rawnsley T."/>
            <person name="Rouy Z."/>
            <person name="Schenowitz C."/>
            <person name="Sellstedt A."/>
            <person name="Tavares F."/>
            <person name="Tomkins J.P."/>
            <person name="Vallenet D."/>
            <person name="Valverde C."/>
            <person name="Wall L.G."/>
            <person name="Wang Y."/>
            <person name="Medigue C."/>
            <person name="Benson D.R."/>
        </authorList>
    </citation>
    <scope>NUCLEOTIDE SEQUENCE [LARGE SCALE GENOMIC DNA]</scope>
    <source>
        <strain evidence="4">DSM 45986 / CECT 9034 / ACN14a</strain>
    </source>
</reference>
<evidence type="ECO:0000259" key="2">
    <source>
        <dbReference type="Pfam" id="PF05431"/>
    </source>
</evidence>
<accession>Q0RIN8</accession>
<organism evidence="3 4">
    <name type="scientific">Frankia alni (strain DSM 45986 / CECT 9034 / ACN14a)</name>
    <dbReference type="NCBI Taxonomy" id="326424"/>
    <lineage>
        <taxon>Bacteria</taxon>
        <taxon>Bacillati</taxon>
        <taxon>Actinomycetota</taxon>
        <taxon>Actinomycetes</taxon>
        <taxon>Frankiales</taxon>
        <taxon>Frankiaceae</taxon>
        <taxon>Frankia</taxon>
    </lineage>
</organism>
<evidence type="ECO:0000313" key="3">
    <source>
        <dbReference type="EMBL" id="CAJ62630.1"/>
    </source>
</evidence>
<evidence type="ECO:0000256" key="1">
    <source>
        <dbReference type="SAM" id="MobiDB-lite"/>
    </source>
</evidence>
<dbReference type="EMBL" id="CT573213">
    <property type="protein sequence ID" value="CAJ62630.1"/>
    <property type="molecule type" value="Genomic_DNA"/>
</dbReference>
<dbReference type="AlphaFoldDB" id="Q0RIN8"/>
<dbReference type="Pfam" id="PF05431">
    <property type="entry name" value="Toxin_10"/>
    <property type="match status" value="1"/>
</dbReference>
<keyword evidence="4" id="KW-1185">Reference proteome</keyword>
<dbReference type="Proteomes" id="UP000000657">
    <property type="component" value="Chromosome"/>
</dbReference>
<dbReference type="InterPro" id="IPR008872">
    <property type="entry name" value="Toxin_P42"/>
</dbReference>
<dbReference type="eggNOG" id="ENOG50332N4">
    <property type="taxonomic scope" value="Bacteria"/>
</dbReference>
<feature type="domain" description="Insecticidal crystal toxin" evidence="2">
    <location>
        <begin position="275"/>
        <end position="380"/>
    </location>
</feature>
<dbReference type="RefSeq" id="WP_011605119.1">
    <property type="nucleotide sequence ID" value="NC_008278.1"/>
</dbReference>
<dbReference type="OrthoDB" id="1495469at2"/>
<gene>
    <name evidence="3" type="ordered locus">FRAAL3988</name>
</gene>
<protein>
    <recommendedName>
        <fullName evidence="2">Insecticidal crystal toxin domain-containing protein</fullName>
    </recommendedName>
</protein>
<sequence>MVGGMEGEEVRLSTSFSDQGEFMVESVRHGALDIAVTDRFVRLWDDRGSGATLHGAFFDPLITDAMYAQGWRALGSVGHGGNHDDITGTRATILVRGVNAADAMVRPPTDFQLVWRDEKSGAKQDGSVWRPVAPSGYVALGHVFSRSWNKPPAHWYACIRRDFAGRRYVRDGVIGDLIWNDQKSGAKTDVGVWQIRSAPYPSDSEERLILGADLILSVNHYSRPTDTVSVLDLPAAVARRNPPPRPVLTSHREPDPIAQVTDRAVIVPCTLVKDPNKTIAWQVANSPFYTLERRVNYTLQIFRNNEAGTVPQPSNRRVTTGVSKERSEEYSRKTSVTVSASAGISIKAFSASIDTSVTTELGYSSRYGVTQFTEDSKDHGLITPPRSSGALWSATHEVIAIRKDGDAVGGQGGLRFDVDSYVTGEFPGSAGVRATVDGKDIDHVAVPGPAAEVEVNVPDIPHELANA</sequence>
<dbReference type="PANTHER" id="PTHR48219:SF2">
    <property type="entry name" value="VACUOLAR PROTEIN SORTING-ASSOCIATED PROTEIN 62"/>
    <property type="match status" value="1"/>
</dbReference>
<dbReference type="Pfam" id="PF06101">
    <property type="entry name" value="Vps62"/>
    <property type="match status" value="1"/>
</dbReference>